<name>A0A4R6VMM7_9PSEU</name>
<feature type="transmembrane region" description="Helical" evidence="1">
    <location>
        <begin position="68"/>
        <end position="84"/>
    </location>
</feature>
<dbReference type="EMBL" id="SNYO01000001">
    <property type="protein sequence ID" value="TDQ65039.1"/>
    <property type="molecule type" value="Genomic_DNA"/>
</dbReference>
<evidence type="ECO:0008006" key="4">
    <source>
        <dbReference type="Google" id="ProtNLM"/>
    </source>
</evidence>
<dbReference type="OrthoDB" id="3694513at2"/>
<dbReference type="Proteomes" id="UP000295705">
    <property type="component" value="Unassembled WGS sequence"/>
</dbReference>
<evidence type="ECO:0000313" key="2">
    <source>
        <dbReference type="EMBL" id="TDQ65039.1"/>
    </source>
</evidence>
<keyword evidence="3" id="KW-1185">Reference proteome</keyword>
<feature type="transmembrane region" description="Helical" evidence="1">
    <location>
        <begin position="12"/>
        <end position="30"/>
    </location>
</feature>
<gene>
    <name evidence="2" type="ORF">EV188_101288</name>
</gene>
<keyword evidence="1" id="KW-0812">Transmembrane</keyword>
<comment type="caution">
    <text evidence="2">The sequence shown here is derived from an EMBL/GenBank/DDBJ whole genome shotgun (WGS) entry which is preliminary data.</text>
</comment>
<dbReference type="AlphaFoldDB" id="A0A4R6VMM7"/>
<dbReference type="RefSeq" id="WP_133824460.1">
    <property type="nucleotide sequence ID" value="NZ_BAABHR010000046.1"/>
</dbReference>
<feature type="transmembrane region" description="Helical" evidence="1">
    <location>
        <begin position="90"/>
        <end position="114"/>
    </location>
</feature>
<keyword evidence="1" id="KW-1133">Transmembrane helix</keyword>
<evidence type="ECO:0000256" key="1">
    <source>
        <dbReference type="SAM" id="Phobius"/>
    </source>
</evidence>
<organism evidence="2 3">
    <name type="scientific">Actinomycetospora succinea</name>
    <dbReference type="NCBI Taxonomy" id="663603"/>
    <lineage>
        <taxon>Bacteria</taxon>
        <taxon>Bacillati</taxon>
        <taxon>Actinomycetota</taxon>
        <taxon>Actinomycetes</taxon>
        <taxon>Pseudonocardiales</taxon>
        <taxon>Pseudonocardiaceae</taxon>
        <taxon>Actinomycetospora</taxon>
    </lineage>
</organism>
<proteinExistence type="predicted"/>
<sequence length="116" mass="11831">MTAPPRPVRLAAVGVLVEGVVGVVVAVLMATEGVGFAVWGFVLLLALGLGVVGVVLLRGERGARGPALVAQLLTLGCAFYAAVPSQRPEWGFPVIIAAAAVLYGLLCAPARAWAEQ</sequence>
<feature type="transmembrane region" description="Helical" evidence="1">
    <location>
        <begin position="36"/>
        <end position="56"/>
    </location>
</feature>
<keyword evidence="1" id="KW-0472">Membrane</keyword>
<accession>A0A4R6VMM7</accession>
<reference evidence="2 3" key="1">
    <citation type="submission" date="2019-03" db="EMBL/GenBank/DDBJ databases">
        <title>Genomic Encyclopedia of Type Strains, Phase IV (KMG-IV): sequencing the most valuable type-strain genomes for metagenomic binning, comparative biology and taxonomic classification.</title>
        <authorList>
            <person name="Goeker M."/>
        </authorList>
    </citation>
    <scope>NUCLEOTIDE SEQUENCE [LARGE SCALE GENOMIC DNA]</scope>
    <source>
        <strain evidence="2 3">DSM 45775</strain>
    </source>
</reference>
<protein>
    <recommendedName>
        <fullName evidence="4">Integral membrane protein</fullName>
    </recommendedName>
</protein>
<evidence type="ECO:0000313" key="3">
    <source>
        <dbReference type="Proteomes" id="UP000295705"/>
    </source>
</evidence>